<gene>
    <name evidence="2" type="ORF">DK419_26870</name>
</gene>
<accession>A0A2U8WTX0</accession>
<dbReference type="EMBL" id="CP029553">
    <property type="protein sequence ID" value="AWN49513.1"/>
    <property type="molecule type" value="Genomic_DNA"/>
</dbReference>
<protein>
    <submittedName>
        <fullName evidence="2">Uncharacterized protein</fullName>
    </submittedName>
</protein>
<feature type="region of interest" description="Disordered" evidence="1">
    <location>
        <begin position="37"/>
        <end position="71"/>
    </location>
</feature>
<dbReference type="Proteomes" id="UP000245444">
    <property type="component" value="Chromosome"/>
</dbReference>
<organism evidence="2 3">
    <name type="scientific">Methylobacterium terrae</name>
    <dbReference type="NCBI Taxonomy" id="2202827"/>
    <lineage>
        <taxon>Bacteria</taxon>
        <taxon>Pseudomonadati</taxon>
        <taxon>Pseudomonadota</taxon>
        <taxon>Alphaproteobacteria</taxon>
        <taxon>Hyphomicrobiales</taxon>
        <taxon>Methylobacteriaceae</taxon>
        <taxon>Methylobacterium</taxon>
    </lineage>
</organism>
<evidence type="ECO:0000313" key="3">
    <source>
        <dbReference type="Proteomes" id="UP000245444"/>
    </source>
</evidence>
<dbReference type="AlphaFoldDB" id="A0A2U8WTX0"/>
<reference evidence="2 3" key="1">
    <citation type="submission" date="2018-05" db="EMBL/GenBank/DDBJ databases">
        <title>Complete Genome Sequence of Methylobacterium sp. 17Sr1-28.</title>
        <authorList>
            <person name="Srinivasan S."/>
        </authorList>
    </citation>
    <scope>NUCLEOTIDE SEQUENCE [LARGE SCALE GENOMIC DNA]</scope>
    <source>
        <strain evidence="2 3">17Sr1-28</strain>
    </source>
</reference>
<evidence type="ECO:0000256" key="1">
    <source>
        <dbReference type="SAM" id="MobiDB-lite"/>
    </source>
</evidence>
<sequence length="86" mass="9278">MVLGVGRRALRWVRLRAGSVAALQRGEDGMADELGASMEMDHPTPRGDWVLDHHGGEEGPGTGGGMKPRGGRWSALRVSWVVARMD</sequence>
<name>A0A2U8WTX0_9HYPH</name>
<dbReference type="KEGG" id="mtea:DK419_26870"/>
<proteinExistence type="predicted"/>
<evidence type="ECO:0000313" key="2">
    <source>
        <dbReference type="EMBL" id="AWN49513.1"/>
    </source>
</evidence>
<feature type="compositionally biased region" description="Gly residues" evidence="1">
    <location>
        <begin position="58"/>
        <end position="68"/>
    </location>
</feature>
<keyword evidence="3" id="KW-1185">Reference proteome</keyword>
<feature type="compositionally biased region" description="Basic and acidic residues" evidence="1">
    <location>
        <begin position="39"/>
        <end position="57"/>
    </location>
</feature>